<proteinExistence type="predicted"/>
<evidence type="ECO:0000313" key="1">
    <source>
        <dbReference type="EMBL" id="CAB4546859.1"/>
    </source>
</evidence>
<dbReference type="EMBL" id="CAEZVL010000007">
    <property type="protein sequence ID" value="CAB4622368.1"/>
    <property type="molecule type" value="Genomic_DNA"/>
</dbReference>
<sequence length="179" mass="18667">MLPIVFSVLMSCLVPPVSGLITNPFVEPACTFCAGNRAVDLRTQIGQAVVSPVTGQITFVGRVVNQTYVTVAPDSIGGGFGQILITVGGVGALASFHVGSRVSAGGVLGTAQSTISLSVRRKTPGSPAVYLDPTPYLAYWRTRARLVPSDGSSARLTPQILACRASLAPARWGYEGFSR</sequence>
<accession>A0A6J6C8C7</accession>
<dbReference type="EMBL" id="CAEZZV010000054">
    <property type="protein sequence ID" value="CAB4776526.1"/>
    <property type="molecule type" value="Genomic_DNA"/>
</dbReference>
<evidence type="ECO:0000313" key="2">
    <source>
        <dbReference type="EMBL" id="CAB4604699.1"/>
    </source>
</evidence>
<evidence type="ECO:0000313" key="3">
    <source>
        <dbReference type="EMBL" id="CAB4622368.1"/>
    </source>
</evidence>
<gene>
    <name evidence="1" type="ORF">UFOPK1421_01006</name>
    <name evidence="2" type="ORF">UFOPK1820_00981</name>
    <name evidence="3" type="ORF">UFOPK1960_00106</name>
    <name evidence="4" type="ORF">UFOPK2921_00574</name>
    <name evidence="5" type="ORF">UFOPK4275_00213</name>
</gene>
<dbReference type="InterPro" id="IPR011055">
    <property type="entry name" value="Dup_hybrid_motif"/>
</dbReference>
<dbReference type="EMBL" id="CAFBQJ010000020">
    <property type="protein sequence ID" value="CAB5045233.1"/>
    <property type="molecule type" value="Genomic_DNA"/>
</dbReference>
<organism evidence="1">
    <name type="scientific">freshwater metagenome</name>
    <dbReference type="NCBI Taxonomy" id="449393"/>
    <lineage>
        <taxon>unclassified sequences</taxon>
        <taxon>metagenomes</taxon>
        <taxon>ecological metagenomes</taxon>
    </lineage>
</organism>
<reference evidence="1" key="1">
    <citation type="submission" date="2020-05" db="EMBL/GenBank/DDBJ databases">
        <authorList>
            <person name="Chiriac C."/>
            <person name="Salcher M."/>
            <person name="Ghai R."/>
            <person name="Kavagutti S V."/>
        </authorList>
    </citation>
    <scope>NUCLEOTIDE SEQUENCE</scope>
</reference>
<dbReference type="EMBL" id="CAEZUK010000162">
    <property type="protein sequence ID" value="CAB4604699.1"/>
    <property type="molecule type" value="Genomic_DNA"/>
</dbReference>
<protein>
    <submittedName>
        <fullName evidence="1">Unannotated protein</fullName>
    </submittedName>
</protein>
<dbReference type="Gene3D" id="2.70.70.10">
    <property type="entry name" value="Glucose Permease (Domain IIA)"/>
    <property type="match status" value="1"/>
</dbReference>
<evidence type="ECO:0000313" key="4">
    <source>
        <dbReference type="EMBL" id="CAB4776526.1"/>
    </source>
</evidence>
<dbReference type="EMBL" id="CAEZSL010000107">
    <property type="protein sequence ID" value="CAB4546859.1"/>
    <property type="molecule type" value="Genomic_DNA"/>
</dbReference>
<name>A0A6J6C8C7_9ZZZZ</name>
<evidence type="ECO:0000313" key="5">
    <source>
        <dbReference type="EMBL" id="CAB5045233.1"/>
    </source>
</evidence>
<dbReference type="AlphaFoldDB" id="A0A6J6C8C7"/>